<dbReference type="GO" id="GO:0004930">
    <property type="term" value="F:G protein-coupled receptor activity"/>
    <property type="evidence" value="ECO:0007669"/>
    <property type="project" value="UniProtKB-KW"/>
</dbReference>
<evidence type="ECO:0000256" key="4">
    <source>
        <dbReference type="ARBA" id="ARBA00023040"/>
    </source>
</evidence>
<feature type="transmembrane region" description="Helical" evidence="8">
    <location>
        <begin position="47"/>
        <end position="70"/>
    </location>
</feature>
<evidence type="ECO:0000256" key="5">
    <source>
        <dbReference type="ARBA" id="ARBA00023136"/>
    </source>
</evidence>
<dbReference type="EMBL" id="CAJNOR010001048">
    <property type="protein sequence ID" value="CAF1064124.1"/>
    <property type="molecule type" value="Genomic_DNA"/>
</dbReference>
<dbReference type="PANTHER" id="PTHR24243:SF230">
    <property type="entry name" value="G-PROTEIN COUPLED RECEPTORS FAMILY 1 PROFILE DOMAIN-CONTAINING PROTEIN"/>
    <property type="match status" value="1"/>
</dbReference>
<dbReference type="Gene3D" id="1.20.1070.10">
    <property type="entry name" value="Rhodopsin 7-helix transmembrane proteins"/>
    <property type="match status" value="1"/>
</dbReference>
<dbReference type="Proteomes" id="UP000663852">
    <property type="component" value="Unassembled WGS sequence"/>
</dbReference>
<sequence>MPSLTVISQEISIYFGIFVFITGTIGGSFNIIVFLSLKTFRESACVFYLTILSIVNIGILITGQLTRILISGYNIDWTQTSLFYCKFRIYSLQTSTLISMTCICLAILDQYFSTSLPIRYRQLSQIKIAHRICGLIVCFWAVVNCPYLIYYTHIQSSSVQNQITCSTTNNAFLQYVNYVSAISLARIMPLIIMGIFGFLSHKNIQRLSHRTLPIIRRELDKQLTLMIFTQAIVACLIILPYIVLYFVMMIPNLDSNTLTQLKFVSSLCSAIYYLYFSSPFYIYFCSSSRFRRQLKYVVFDIYVRQCRPQQIHPNQIAPQIS</sequence>
<accession>A0A814WFS0</accession>
<reference evidence="11" key="1">
    <citation type="submission" date="2021-02" db="EMBL/GenBank/DDBJ databases">
        <authorList>
            <person name="Nowell W R."/>
        </authorList>
    </citation>
    <scope>NUCLEOTIDE SEQUENCE</scope>
</reference>
<evidence type="ECO:0000313" key="11">
    <source>
        <dbReference type="EMBL" id="CAF1200833.1"/>
    </source>
</evidence>
<dbReference type="InterPro" id="IPR000276">
    <property type="entry name" value="GPCR_Rhodpsn"/>
</dbReference>
<protein>
    <recommendedName>
        <fullName evidence="9">G-protein coupled receptors family 1 profile domain-containing protein</fullName>
    </recommendedName>
</protein>
<dbReference type="InterPro" id="IPR017452">
    <property type="entry name" value="GPCR_Rhodpsn_7TM"/>
</dbReference>
<dbReference type="Pfam" id="PF00001">
    <property type="entry name" value="7tm_1"/>
    <property type="match status" value="1"/>
</dbReference>
<dbReference type="EMBL" id="CAJNOJ010000148">
    <property type="protein sequence ID" value="CAF1200833.1"/>
    <property type="molecule type" value="Genomic_DNA"/>
</dbReference>
<keyword evidence="5 8" id="KW-0472">Membrane</keyword>
<keyword evidence="3 8" id="KW-1133">Transmembrane helix</keyword>
<evidence type="ECO:0000313" key="12">
    <source>
        <dbReference type="Proteomes" id="UP000663828"/>
    </source>
</evidence>
<evidence type="ECO:0000313" key="10">
    <source>
        <dbReference type="EMBL" id="CAF1064124.1"/>
    </source>
</evidence>
<comment type="caution">
    <text evidence="11">The sequence shown here is derived from an EMBL/GenBank/DDBJ whole genome shotgun (WGS) entry which is preliminary data.</text>
</comment>
<feature type="transmembrane region" description="Helical" evidence="8">
    <location>
        <begin position="128"/>
        <end position="149"/>
    </location>
</feature>
<comment type="subcellular location">
    <subcellularLocation>
        <location evidence="1">Membrane</location>
        <topology evidence="1">Multi-pass membrane protein</topology>
    </subcellularLocation>
</comment>
<proteinExistence type="predicted"/>
<feature type="transmembrane region" description="Helical" evidence="8">
    <location>
        <begin position="178"/>
        <end position="201"/>
    </location>
</feature>
<evidence type="ECO:0000256" key="3">
    <source>
        <dbReference type="ARBA" id="ARBA00022989"/>
    </source>
</evidence>
<evidence type="ECO:0000256" key="1">
    <source>
        <dbReference type="ARBA" id="ARBA00004141"/>
    </source>
</evidence>
<feature type="transmembrane region" description="Helical" evidence="8">
    <location>
        <begin position="222"/>
        <end position="243"/>
    </location>
</feature>
<evidence type="ECO:0000256" key="2">
    <source>
        <dbReference type="ARBA" id="ARBA00022692"/>
    </source>
</evidence>
<evidence type="ECO:0000256" key="6">
    <source>
        <dbReference type="ARBA" id="ARBA00023170"/>
    </source>
</evidence>
<evidence type="ECO:0000313" key="13">
    <source>
        <dbReference type="Proteomes" id="UP000663852"/>
    </source>
</evidence>
<gene>
    <name evidence="11" type="ORF">EDS130_LOCUS25359</name>
    <name evidence="10" type="ORF">XAT740_LOCUS16450</name>
</gene>
<keyword evidence="12" id="KW-1185">Reference proteome</keyword>
<dbReference type="GO" id="GO:0005886">
    <property type="term" value="C:plasma membrane"/>
    <property type="evidence" value="ECO:0007669"/>
    <property type="project" value="TreeGrafter"/>
</dbReference>
<feature type="domain" description="G-protein coupled receptors family 1 profile" evidence="9">
    <location>
        <begin position="26"/>
        <end position="283"/>
    </location>
</feature>
<keyword evidence="7" id="KW-0807">Transducer</keyword>
<feature type="transmembrane region" description="Helical" evidence="8">
    <location>
        <begin position="263"/>
        <end position="284"/>
    </location>
</feature>
<dbReference type="AlphaFoldDB" id="A0A814WFS0"/>
<evidence type="ECO:0000256" key="7">
    <source>
        <dbReference type="ARBA" id="ARBA00023224"/>
    </source>
</evidence>
<feature type="transmembrane region" description="Helical" evidence="8">
    <location>
        <begin position="90"/>
        <end position="108"/>
    </location>
</feature>
<keyword evidence="6" id="KW-0675">Receptor</keyword>
<keyword evidence="4" id="KW-0297">G-protein coupled receptor</keyword>
<evidence type="ECO:0000259" key="9">
    <source>
        <dbReference type="PROSITE" id="PS50262"/>
    </source>
</evidence>
<keyword evidence="2 8" id="KW-0812">Transmembrane</keyword>
<feature type="transmembrane region" description="Helical" evidence="8">
    <location>
        <begin position="12"/>
        <end position="35"/>
    </location>
</feature>
<name>A0A814WFS0_ADIRI</name>
<dbReference type="PROSITE" id="PS50262">
    <property type="entry name" value="G_PROTEIN_RECEP_F1_2"/>
    <property type="match status" value="1"/>
</dbReference>
<dbReference type="Proteomes" id="UP000663828">
    <property type="component" value="Unassembled WGS sequence"/>
</dbReference>
<evidence type="ECO:0000256" key="8">
    <source>
        <dbReference type="SAM" id="Phobius"/>
    </source>
</evidence>
<dbReference type="PANTHER" id="PTHR24243">
    <property type="entry name" value="G-PROTEIN COUPLED RECEPTOR"/>
    <property type="match status" value="1"/>
</dbReference>
<dbReference type="SUPFAM" id="SSF81321">
    <property type="entry name" value="Family A G protein-coupled receptor-like"/>
    <property type="match status" value="1"/>
</dbReference>
<organism evidence="11 13">
    <name type="scientific">Adineta ricciae</name>
    <name type="common">Rotifer</name>
    <dbReference type="NCBI Taxonomy" id="249248"/>
    <lineage>
        <taxon>Eukaryota</taxon>
        <taxon>Metazoa</taxon>
        <taxon>Spiralia</taxon>
        <taxon>Gnathifera</taxon>
        <taxon>Rotifera</taxon>
        <taxon>Eurotatoria</taxon>
        <taxon>Bdelloidea</taxon>
        <taxon>Adinetida</taxon>
        <taxon>Adinetidae</taxon>
        <taxon>Adineta</taxon>
    </lineage>
</organism>